<evidence type="ECO:0000313" key="1">
    <source>
        <dbReference type="EMBL" id="KAJ2977287.1"/>
    </source>
</evidence>
<sequence length="154" mass="16709">MASLGIDLAKNLSFYTVPAAFLLCLLPQAVVMSRARGLFDSAYPRQFVSSIEQCETLKKETKQTFIRAKCASDNGFETIGVFAAAVVAANHAGVETSALNTLSIFYVISRLGYIFAYVILGANRKLAPIRTLTWAAGIGAIFILFTRAASRVYL</sequence>
<comment type="caution">
    <text evidence="1">The sequence shown here is derived from an EMBL/GenBank/DDBJ whole genome shotgun (WGS) entry which is preliminary data.</text>
</comment>
<gene>
    <name evidence="1" type="ORF">NQ176_g4459</name>
</gene>
<name>A0ACC1ND94_9HYPO</name>
<proteinExistence type="predicted"/>
<evidence type="ECO:0000313" key="2">
    <source>
        <dbReference type="Proteomes" id="UP001143910"/>
    </source>
</evidence>
<reference evidence="1" key="1">
    <citation type="submission" date="2022-08" db="EMBL/GenBank/DDBJ databases">
        <title>Genome Sequence of Lecanicillium fungicola.</title>
        <authorList>
            <person name="Buettner E."/>
        </authorList>
    </citation>
    <scope>NUCLEOTIDE SEQUENCE</scope>
    <source>
        <strain evidence="1">Babe33</strain>
    </source>
</reference>
<dbReference type="EMBL" id="JANJQO010000487">
    <property type="protein sequence ID" value="KAJ2977287.1"/>
    <property type="molecule type" value="Genomic_DNA"/>
</dbReference>
<accession>A0ACC1ND94</accession>
<protein>
    <submittedName>
        <fullName evidence="1">Uncharacterized protein</fullName>
    </submittedName>
</protein>
<organism evidence="1 2">
    <name type="scientific">Zarea fungicola</name>
    <dbReference type="NCBI Taxonomy" id="93591"/>
    <lineage>
        <taxon>Eukaryota</taxon>
        <taxon>Fungi</taxon>
        <taxon>Dikarya</taxon>
        <taxon>Ascomycota</taxon>
        <taxon>Pezizomycotina</taxon>
        <taxon>Sordariomycetes</taxon>
        <taxon>Hypocreomycetidae</taxon>
        <taxon>Hypocreales</taxon>
        <taxon>Cordycipitaceae</taxon>
        <taxon>Zarea</taxon>
    </lineage>
</organism>
<keyword evidence="2" id="KW-1185">Reference proteome</keyword>
<dbReference type="Proteomes" id="UP001143910">
    <property type="component" value="Unassembled WGS sequence"/>
</dbReference>